<dbReference type="AlphaFoldDB" id="A0A485KHQ0"/>
<evidence type="ECO:0000313" key="2">
    <source>
        <dbReference type="EMBL" id="KAF0709235.1"/>
    </source>
</evidence>
<sequence length="121" mass="13458">MQFPEEHWLGGHGKKVVHKEAPRKASLENQPSGRAINMLMMSNLMKKDETLEAPAALPALAMVKKFVEAAMHKKAHMDAAKKKSAMLFGSVLDDDFILNMSQAKVRNITRMKESVQICLPG</sequence>
<evidence type="ECO:0000313" key="4">
    <source>
        <dbReference type="Proteomes" id="UP000332933"/>
    </source>
</evidence>
<name>A0A485KHQ0_9STRA</name>
<dbReference type="EMBL" id="CAADRA010002312">
    <property type="protein sequence ID" value="VFT83052.1"/>
    <property type="molecule type" value="Genomic_DNA"/>
</dbReference>
<accession>A0A485KHQ0</accession>
<evidence type="ECO:0000313" key="3">
    <source>
        <dbReference type="EMBL" id="VFT83052.1"/>
    </source>
</evidence>
<protein>
    <submittedName>
        <fullName evidence="3">Aste57867_6039 protein</fullName>
    </submittedName>
</protein>
<proteinExistence type="predicted"/>
<evidence type="ECO:0000256" key="1">
    <source>
        <dbReference type="SAM" id="MobiDB-lite"/>
    </source>
</evidence>
<feature type="region of interest" description="Disordered" evidence="1">
    <location>
        <begin position="1"/>
        <end position="32"/>
    </location>
</feature>
<gene>
    <name evidence="3" type="primary">Aste57867_6039</name>
    <name evidence="2" type="ORF">As57867_006025</name>
    <name evidence="3" type="ORF">ASTE57867_6039</name>
</gene>
<reference evidence="2" key="2">
    <citation type="submission" date="2019-06" db="EMBL/GenBank/DDBJ databases">
        <title>Genomics analysis of Aphanomyces spp. identifies a new class of oomycete effector associated with host adaptation.</title>
        <authorList>
            <person name="Gaulin E."/>
        </authorList>
    </citation>
    <scope>NUCLEOTIDE SEQUENCE</scope>
    <source>
        <strain evidence="2">CBS 578.67</strain>
    </source>
</reference>
<keyword evidence="4" id="KW-1185">Reference proteome</keyword>
<dbReference type="EMBL" id="VJMH01002310">
    <property type="protein sequence ID" value="KAF0709235.1"/>
    <property type="molecule type" value="Genomic_DNA"/>
</dbReference>
<organism evidence="3 4">
    <name type="scientific">Aphanomyces stellatus</name>
    <dbReference type="NCBI Taxonomy" id="120398"/>
    <lineage>
        <taxon>Eukaryota</taxon>
        <taxon>Sar</taxon>
        <taxon>Stramenopiles</taxon>
        <taxon>Oomycota</taxon>
        <taxon>Saprolegniomycetes</taxon>
        <taxon>Saprolegniales</taxon>
        <taxon>Verrucalvaceae</taxon>
        <taxon>Aphanomyces</taxon>
    </lineage>
</organism>
<reference evidence="3 4" key="1">
    <citation type="submission" date="2019-03" db="EMBL/GenBank/DDBJ databases">
        <authorList>
            <person name="Gaulin E."/>
            <person name="Dumas B."/>
        </authorList>
    </citation>
    <scope>NUCLEOTIDE SEQUENCE [LARGE SCALE GENOMIC DNA]</scope>
    <source>
        <strain evidence="3">CBS 568.67</strain>
    </source>
</reference>
<dbReference type="Proteomes" id="UP000332933">
    <property type="component" value="Unassembled WGS sequence"/>
</dbReference>